<sequence>MRHNIPYRDAAGAGSNPAIAGLLLSAQMRSLMFEVAEIAQAIYRDEVSQRTGRLARSARVETFRGGRLKDRWKSRLVIGGSEAPHGLSHEFGYEIHDDDGNVTAVVGGAHDLNQVLNRLGTL</sequence>
<dbReference type="EMBL" id="JADLQX010000024">
    <property type="protein sequence ID" value="MBF6301169.1"/>
    <property type="molecule type" value="Genomic_DNA"/>
</dbReference>
<accession>A0ABS0D222</accession>
<name>A0ABS0D222_9NOCA</name>
<evidence type="ECO:0000313" key="1">
    <source>
        <dbReference type="EMBL" id="MBF6301169.1"/>
    </source>
</evidence>
<organism evidence="1 2">
    <name type="scientific">Nocardia amamiensis</name>
    <dbReference type="NCBI Taxonomy" id="404578"/>
    <lineage>
        <taxon>Bacteria</taxon>
        <taxon>Bacillati</taxon>
        <taxon>Actinomycetota</taxon>
        <taxon>Actinomycetes</taxon>
        <taxon>Mycobacteriales</taxon>
        <taxon>Nocardiaceae</taxon>
        <taxon>Nocardia</taxon>
    </lineage>
</organism>
<keyword evidence="2" id="KW-1185">Reference proteome</keyword>
<evidence type="ECO:0000313" key="2">
    <source>
        <dbReference type="Proteomes" id="UP000702209"/>
    </source>
</evidence>
<proteinExistence type="predicted"/>
<reference evidence="1 2" key="1">
    <citation type="submission" date="2020-10" db="EMBL/GenBank/DDBJ databases">
        <title>Identification of Nocardia species via Next-generation sequencing and recognition of intraspecies genetic diversity.</title>
        <authorList>
            <person name="Li P."/>
            <person name="Li P."/>
            <person name="Lu B."/>
        </authorList>
    </citation>
    <scope>NUCLEOTIDE SEQUENCE [LARGE SCALE GENOMIC DNA]</scope>
    <source>
        <strain evidence="1 2">BJ06-0157</strain>
    </source>
</reference>
<comment type="caution">
    <text evidence="1">The sequence shown here is derived from an EMBL/GenBank/DDBJ whole genome shotgun (WGS) entry which is preliminary data.</text>
</comment>
<gene>
    <name evidence="1" type="ORF">IU459_27025</name>
</gene>
<dbReference type="Proteomes" id="UP000702209">
    <property type="component" value="Unassembled WGS sequence"/>
</dbReference>
<protein>
    <submittedName>
        <fullName evidence="1">Uncharacterized protein</fullName>
    </submittedName>
</protein>
<dbReference type="RefSeq" id="WP_195132396.1">
    <property type="nucleotide sequence ID" value="NZ_JADLQX010000024.1"/>
</dbReference>